<evidence type="ECO:0000256" key="9">
    <source>
        <dbReference type="ARBA" id="ARBA00023211"/>
    </source>
</evidence>
<dbReference type="InParanoid" id="G3SM24"/>
<dbReference type="STRING" id="9785.ENSLAFP00000000517"/>
<protein>
    <recommendedName>
        <fullName evidence="11">glycogenin glucosyltransferase</fullName>
        <ecNumber evidence="11">2.4.1.186</ecNumber>
    </recommendedName>
</protein>
<evidence type="ECO:0000256" key="14">
    <source>
        <dbReference type="ARBA" id="ARBA00049637"/>
    </source>
</evidence>
<evidence type="ECO:0000256" key="4">
    <source>
        <dbReference type="ARBA" id="ARBA00022490"/>
    </source>
</evidence>
<comment type="cofactor">
    <cofactor evidence="1">
        <name>Mn(2+)</name>
        <dbReference type="ChEBI" id="CHEBI:29035"/>
    </cofactor>
</comment>
<evidence type="ECO:0000313" key="18">
    <source>
        <dbReference type="Proteomes" id="UP000007646"/>
    </source>
</evidence>
<keyword evidence="9" id="KW-0464">Manganese</keyword>
<evidence type="ECO:0000256" key="10">
    <source>
        <dbReference type="ARBA" id="ARBA00038162"/>
    </source>
</evidence>
<accession>G3SM24</accession>
<proteinExistence type="inferred from homology"/>
<name>G3SM24_LOXAF</name>
<dbReference type="Gene3D" id="3.90.550.10">
    <property type="entry name" value="Spore Coat Polysaccharide Biosynthesis Protein SpsA, Chain A"/>
    <property type="match status" value="1"/>
</dbReference>
<dbReference type="SUPFAM" id="SSF53448">
    <property type="entry name" value="Nucleotide-diphospho-sugar transferases"/>
    <property type="match status" value="1"/>
</dbReference>
<reference evidence="17" key="3">
    <citation type="submission" date="2025-09" db="UniProtKB">
        <authorList>
            <consortium name="Ensembl"/>
        </authorList>
    </citation>
    <scope>IDENTIFICATION</scope>
    <source>
        <strain evidence="17">Isolate ISIS603380</strain>
    </source>
</reference>
<dbReference type="Pfam" id="PF01501">
    <property type="entry name" value="Glyco_transf_8"/>
    <property type="match status" value="1"/>
</dbReference>
<dbReference type="InterPro" id="IPR029044">
    <property type="entry name" value="Nucleotide-diphossugar_trans"/>
</dbReference>
<evidence type="ECO:0000256" key="16">
    <source>
        <dbReference type="SAM" id="MobiDB-lite"/>
    </source>
</evidence>
<dbReference type="Proteomes" id="UP000007646">
    <property type="component" value="Unassembled WGS sequence"/>
</dbReference>
<dbReference type="GO" id="GO:0008466">
    <property type="term" value="F:glycogenin glucosyltransferase activity"/>
    <property type="evidence" value="ECO:0007669"/>
    <property type="project" value="UniProtKB-EC"/>
</dbReference>
<keyword evidence="5" id="KW-0808">Transferase</keyword>
<keyword evidence="6" id="KW-0479">Metal-binding</keyword>
<dbReference type="Ensembl" id="ENSLAFT00000000614.3">
    <property type="protein sequence ID" value="ENSLAFP00000000517.3"/>
    <property type="gene ID" value="ENSLAFG00000000614.3"/>
</dbReference>
<dbReference type="GO" id="GO:0046872">
    <property type="term" value="F:metal ion binding"/>
    <property type="evidence" value="ECO:0007669"/>
    <property type="project" value="UniProtKB-KW"/>
</dbReference>
<evidence type="ECO:0000256" key="11">
    <source>
        <dbReference type="ARBA" id="ARBA00038934"/>
    </source>
</evidence>
<dbReference type="FunFam" id="3.90.550.10:FF:000092">
    <property type="entry name" value="Glycogenin 2"/>
    <property type="match status" value="1"/>
</dbReference>
<dbReference type="GeneTree" id="ENSGT00940000161628"/>
<evidence type="ECO:0000313" key="17">
    <source>
        <dbReference type="Ensembl" id="ENSLAFP00000000517.3"/>
    </source>
</evidence>
<reference evidence="17 18" key="1">
    <citation type="submission" date="2009-06" db="EMBL/GenBank/DDBJ databases">
        <title>The Genome Sequence of Loxodonta africana (African elephant).</title>
        <authorList>
            <person name="Di Palma F."/>
            <person name="Heiman D."/>
            <person name="Young S."/>
            <person name="Johnson J."/>
            <person name="Lander E.S."/>
            <person name="Lindblad-Toh K."/>
        </authorList>
    </citation>
    <scope>NUCLEOTIDE SEQUENCE [LARGE SCALE GENOMIC DNA]</scope>
    <source>
        <strain evidence="17 18">Isolate ISIS603380</strain>
    </source>
</reference>
<dbReference type="InterPro" id="IPR050587">
    <property type="entry name" value="GNT1/Glycosyltrans_8"/>
</dbReference>
<comment type="similarity">
    <text evidence="10">Belongs to the glycosyltransferase 8 family. Glycogenin subfamily.</text>
</comment>
<sequence length="425" mass="46741">LSRVILSRVFDDVIEVNLIRSADYIHLAYLKRPELGVTLTKLHCWTLTHYSKCVFLDADTLVLSNIDELFDRRELSAAPDPGWPDCFNSGVFVFQPSLETHSRLLQHAANHGSFDGADQGLLNSFFSSWPTADIRKHLPFIYNLSSNAAYTYGPAFRQFGSGAKVVHFLGSTKPWSYKYNPQTGSIVQDGSGADTPHQLAFLNLWWGVYHSSVLPLLENLRDVDEHAAPGHQICRTGGSGSAGGRAGDLLPCCQVSPGGIGEPCARSVSGANEPSPVQSPPAETVVVDETPPCPVGCHLEDVIGRPEMETSAGVARGPVSPSSPQFSDITEAEMPLQPVDKAESSPEEDNLEPWQDPRVQTPKDPAPQDTLQVDLAVSVSEISIREKVRELSPEEERKKWEEGRIDYLGRDAFARIQEKLDRFLQ</sequence>
<feature type="region of interest" description="Disordered" evidence="16">
    <location>
        <begin position="338"/>
        <end position="370"/>
    </location>
</feature>
<dbReference type="InterPro" id="IPR002495">
    <property type="entry name" value="Glyco_trans_8"/>
</dbReference>
<dbReference type="EC" id="2.4.1.186" evidence="11"/>
<dbReference type="AlphaFoldDB" id="G3SM24"/>
<evidence type="ECO:0000256" key="15">
    <source>
        <dbReference type="ARBA" id="ARBA00057883"/>
    </source>
</evidence>
<dbReference type="CDD" id="cd02537">
    <property type="entry name" value="GT8_Glycogenin"/>
    <property type="match status" value="1"/>
</dbReference>
<dbReference type="OMA" id="NDTYCQG"/>
<comment type="function">
    <text evidence="14">Glycogenin participates in the glycogen biosynthetic process along with glycogen synthase and glycogen branching enzyme. It catalyzes the formation of a short alpha (1,4)-glucosyl chain covalently attached via a glucose 1-O-tyrosyl linkage to internal tyrosine residues and these chains act as primers for the elongation reaction catalyzed by glycogen synthase.</text>
</comment>
<keyword evidence="7" id="KW-0320">Glycogen biosynthesis</keyword>
<comment type="pathway">
    <text evidence="3">Glycan biosynthesis; glycogen biosynthesis.</text>
</comment>
<organism evidence="17 18">
    <name type="scientific">Loxodonta africana</name>
    <name type="common">African elephant</name>
    <dbReference type="NCBI Taxonomy" id="9785"/>
    <lineage>
        <taxon>Eukaryota</taxon>
        <taxon>Metazoa</taxon>
        <taxon>Chordata</taxon>
        <taxon>Craniata</taxon>
        <taxon>Vertebrata</taxon>
        <taxon>Euteleostomi</taxon>
        <taxon>Mammalia</taxon>
        <taxon>Eutheria</taxon>
        <taxon>Afrotheria</taxon>
        <taxon>Proboscidea</taxon>
        <taxon>Elephantidae</taxon>
        <taxon>Loxodonta</taxon>
    </lineage>
</organism>
<evidence type="ECO:0000256" key="3">
    <source>
        <dbReference type="ARBA" id="ARBA00004964"/>
    </source>
</evidence>
<evidence type="ECO:0000256" key="6">
    <source>
        <dbReference type="ARBA" id="ARBA00022723"/>
    </source>
</evidence>
<evidence type="ECO:0000256" key="12">
    <source>
        <dbReference type="ARBA" id="ARBA00047374"/>
    </source>
</evidence>
<feature type="region of interest" description="Disordered" evidence="16">
    <location>
        <begin position="268"/>
        <end position="289"/>
    </location>
</feature>
<dbReference type="GO" id="GO:0005737">
    <property type="term" value="C:cytoplasm"/>
    <property type="evidence" value="ECO:0007669"/>
    <property type="project" value="UniProtKB-SubCell"/>
</dbReference>
<comment type="catalytic activity">
    <reaction evidence="13">
        <text>L-tyrosyl-[glycogenin] + UDP-alpha-D-glucose = alpha-D-glucosyl-L-tyrosyl-[glycogenin] + UDP + H(+)</text>
        <dbReference type="Rhea" id="RHEA:23360"/>
        <dbReference type="Rhea" id="RHEA-COMP:14604"/>
        <dbReference type="Rhea" id="RHEA-COMP:14605"/>
        <dbReference type="ChEBI" id="CHEBI:15378"/>
        <dbReference type="ChEBI" id="CHEBI:46858"/>
        <dbReference type="ChEBI" id="CHEBI:58223"/>
        <dbReference type="ChEBI" id="CHEBI:58885"/>
        <dbReference type="ChEBI" id="CHEBI:140573"/>
        <dbReference type="EC" id="2.4.1.186"/>
    </reaction>
    <physiologicalReaction direction="left-to-right" evidence="13">
        <dbReference type="Rhea" id="RHEA:23361"/>
    </physiologicalReaction>
</comment>
<keyword evidence="4" id="KW-0963">Cytoplasm</keyword>
<dbReference type="GO" id="GO:0005978">
    <property type="term" value="P:glycogen biosynthetic process"/>
    <property type="evidence" value="ECO:0007669"/>
    <property type="project" value="UniProtKB-KW"/>
</dbReference>
<dbReference type="eggNOG" id="KOG1950">
    <property type="taxonomic scope" value="Eukaryota"/>
</dbReference>
<evidence type="ECO:0000256" key="5">
    <source>
        <dbReference type="ARBA" id="ARBA00022679"/>
    </source>
</evidence>
<evidence type="ECO:0000256" key="13">
    <source>
        <dbReference type="ARBA" id="ARBA00047924"/>
    </source>
</evidence>
<reference evidence="17" key="2">
    <citation type="submission" date="2025-08" db="UniProtKB">
        <authorList>
            <consortium name="Ensembl"/>
        </authorList>
    </citation>
    <scope>IDENTIFICATION</scope>
    <source>
        <strain evidence="17">Isolate ISIS603380</strain>
    </source>
</reference>
<comment type="subcellular location">
    <subcellularLocation>
        <location evidence="2">Cytoplasm</location>
    </subcellularLocation>
</comment>
<gene>
    <name evidence="17" type="primary">GYG2</name>
</gene>
<keyword evidence="8" id="KW-0325">Glycoprotein</keyword>
<evidence type="ECO:0000256" key="7">
    <source>
        <dbReference type="ARBA" id="ARBA00023056"/>
    </source>
</evidence>
<evidence type="ECO:0000256" key="8">
    <source>
        <dbReference type="ARBA" id="ARBA00023180"/>
    </source>
</evidence>
<comment type="function">
    <text evidence="15">Self-glucosylating initiator of glycogen synthesis. It catalyzes the formation of a short alpha (1,4)-glucosyl chain covalently attached via a glucose 1-O-tyrosyl linkage to internal tyrosine residues and these chains act as primers for the elongation reaction catalyzed by glycogen synthase.</text>
</comment>
<comment type="catalytic activity">
    <reaction evidence="12">
        <text>[1,4-alpha-D-glucosyl](n)-L-tyrosyl-[glycogenin] + UDP-alpha-D-glucose = [1,4-alpha-D-glucosyl](n+1)-L-tyrosyl-[glycogenin] + UDP + H(+)</text>
        <dbReference type="Rhea" id="RHEA:56560"/>
        <dbReference type="Rhea" id="RHEA-COMP:14606"/>
        <dbReference type="Rhea" id="RHEA-COMP:14607"/>
        <dbReference type="ChEBI" id="CHEBI:15378"/>
        <dbReference type="ChEBI" id="CHEBI:58223"/>
        <dbReference type="ChEBI" id="CHEBI:58885"/>
        <dbReference type="ChEBI" id="CHEBI:140574"/>
        <dbReference type="EC" id="2.4.1.186"/>
    </reaction>
    <physiologicalReaction direction="left-to-right" evidence="12">
        <dbReference type="Rhea" id="RHEA:56561"/>
    </physiologicalReaction>
</comment>
<dbReference type="FunCoup" id="G3SM24">
    <property type="interactions" value="84"/>
</dbReference>
<evidence type="ECO:0000256" key="1">
    <source>
        <dbReference type="ARBA" id="ARBA00001936"/>
    </source>
</evidence>
<evidence type="ECO:0000256" key="2">
    <source>
        <dbReference type="ARBA" id="ARBA00004496"/>
    </source>
</evidence>
<keyword evidence="18" id="KW-1185">Reference proteome</keyword>
<dbReference type="PANTHER" id="PTHR11183">
    <property type="entry name" value="GLYCOGENIN SUBFAMILY MEMBER"/>
    <property type="match status" value="1"/>
</dbReference>